<dbReference type="GO" id="GO:0004672">
    <property type="term" value="F:protein kinase activity"/>
    <property type="evidence" value="ECO:0007669"/>
    <property type="project" value="TreeGrafter"/>
</dbReference>
<evidence type="ECO:0000313" key="1">
    <source>
        <dbReference type="EMBL" id="CAK6978761.1"/>
    </source>
</evidence>
<protein>
    <submittedName>
        <fullName evidence="1">Class A basic helix-loop-helix protein 15 isoform X1</fullName>
    </submittedName>
</protein>
<organism evidence="1 2">
    <name type="scientific">Scomber scombrus</name>
    <name type="common">Atlantic mackerel</name>
    <name type="synonym">Scomber vernalis</name>
    <dbReference type="NCBI Taxonomy" id="13677"/>
    <lineage>
        <taxon>Eukaryota</taxon>
        <taxon>Metazoa</taxon>
        <taxon>Chordata</taxon>
        <taxon>Craniata</taxon>
        <taxon>Vertebrata</taxon>
        <taxon>Euteleostomi</taxon>
        <taxon>Actinopterygii</taxon>
        <taxon>Neopterygii</taxon>
        <taxon>Teleostei</taxon>
        <taxon>Neoteleostei</taxon>
        <taxon>Acanthomorphata</taxon>
        <taxon>Pelagiaria</taxon>
        <taxon>Scombriformes</taxon>
        <taxon>Scombridae</taxon>
        <taxon>Scomber</taxon>
    </lineage>
</organism>
<dbReference type="AlphaFoldDB" id="A0AAV1Q407"/>
<dbReference type="Proteomes" id="UP001314229">
    <property type="component" value="Unassembled WGS sequence"/>
</dbReference>
<accession>A0AAV1Q407</accession>
<proteinExistence type="predicted"/>
<comment type="caution">
    <text evidence="1">The sequence shown here is derived from an EMBL/GenBank/DDBJ whole genome shotgun (WGS) entry which is preliminary data.</text>
</comment>
<name>A0AAV1Q407_SCOSC</name>
<evidence type="ECO:0000313" key="2">
    <source>
        <dbReference type="Proteomes" id="UP001314229"/>
    </source>
</evidence>
<reference evidence="1 2" key="1">
    <citation type="submission" date="2024-01" db="EMBL/GenBank/DDBJ databases">
        <authorList>
            <person name="Alioto T."/>
            <person name="Alioto T."/>
            <person name="Gomez Garrido J."/>
        </authorList>
    </citation>
    <scope>NUCLEOTIDE SEQUENCE [LARGE SCALE GENOMIC DNA]</scope>
</reference>
<keyword evidence="2" id="KW-1185">Reference proteome</keyword>
<dbReference type="PANTHER" id="PTHR24417:SF7">
    <property type="entry name" value="CHROMATIN MODIFICATION-RELATED PROTEIN EAF1"/>
    <property type="match status" value="1"/>
</dbReference>
<dbReference type="PANTHER" id="PTHR24417">
    <property type="entry name" value="SERINE/THREONINE-PROTEIN KINASE LMTK1"/>
    <property type="match status" value="1"/>
</dbReference>
<gene>
    <name evidence="1" type="ORF">FSCOSCO3_A006578</name>
</gene>
<dbReference type="EMBL" id="CAWUFR010000515">
    <property type="protein sequence ID" value="CAK6978761.1"/>
    <property type="molecule type" value="Genomic_DNA"/>
</dbReference>
<sequence>MSSLSCSKSQRNERGSQNARDDDLQLWISSGQMIQVDEELQPITCLCILAQRGCAAPQLWRNKDTRSTLVFRSSPSFLSLFAPRHCCPPRVPISPLIFTSSFASKSPKEAPWTRIMLNMRDIFSVITKDLKVATQQDTMNQHKFIIFCNEDIPPQFFSDFCYAQSCWKSMGNTFSNSDNRIMSNDLQNFTSNWPDGPNTDGSQERQSEMVVRDNLNTCNLKSLLKSCQNYNHPSGKKRNIKKRKTVSFFDDVMVYLFDQDSPTLELHPEPCTSLPGNLSDVTLDDSGNMLKYHNSGFACFTSLATKTCILNTFIQIIAGHLSLSQSLSFCPKPACSSPMSLSLTLSCEIKGLLKL</sequence>